<dbReference type="PANTHER" id="PTHR31489">
    <property type="entry name" value="LIN52 FAMILY MEMBER"/>
    <property type="match status" value="1"/>
</dbReference>
<feature type="non-terminal residue" evidence="2">
    <location>
        <position position="1"/>
    </location>
</feature>
<organism evidence="2 3">
    <name type="scientific">Clunio marinus</name>
    <dbReference type="NCBI Taxonomy" id="568069"/>
    <lineage>
        <taxon>Eukaryota</taxon>
        <taxon>Metazoa</taxon>
        <taxon>Ecdysozoa</taxon>
        <taxon>Arthropoda</taxon>
        <taxon>Hexapoda</taxon>
        <taxon>Insecta</taxon>
        <taxon>Pterygota</taxon>
        <taxon>Neoptera</taxon>
        <taxon>Endopterygota</taxon>
        <taxon>Diptera</taxon>
        <taxon>Nematocera</taxon>
        <taxon>Chironomoidea</taxon>
        <taxon>Chironomidae</taxon>
        <taxon>Clunio</taxon>
    </lineage>
</organism>
<protein>
    <submittedName>
        <fullName evidence="2">CLUMA_CG003884, isoform A</fullName>
    </submittedName>
</protein>
<keyword evidence="3" id="KW-1185">Reference proteome</keyword>
<sequence>NWRLDLLEEDNFLLSSENLRASPELWPEKIPGSDNFAKSAHKLARENEKGLTQEDIRLIYQLGQLPKSGIITEIKRLYDEGYQLGLDEGKEITRGKYLNIFAQGTLSNRKK</sequence>
<dbReference type="PANTHER" id="PTHR31489:SF2">
    <property type="entry name" value="PROTEIN LIN-52 HOMOLOG"/>
    <property type="match status" value="1"/>
</dbReference>
<evidence type="ECO:0000256" key="1">
    <source>
        <dbReference type="ARBA" id="ARBA00005456"/>
    </source>
</evidence>
<gene>
    <name evidence="2" type="ORF">CLUMA_CG003884</name>
</gene>
<dbReference type="Proteomes" id="UP000183832">
    <property type="component" value="Unassembled WGS sequence"/>
</dbReference>
<comment type="similarity">
    <text evidence="1">Belongs to the lin-52 family.</text>
</comment>
<accession>A0A1J1HVJ1</accession>
<reference evidence="2 3" key="1">
    <citation type="submission" date="2015-04" db="EMBL/GenBank/DDBJ databases">
        <authorList>
            <person name="Syromyatnikov M.Y."/>
            <person name="Popov V.N."/>
        </authorList>
    </citation>
    <scope>NUCLEOTIDE SEQUENCE [LARGE SCALE GENOMIC DNA]</scope>
</reference>
<dbReference type="GO" id="GO:0006355">
    <property type="term" value="P:regulation of DNA-templated transcription"/>
    <property type="evidence" value="ECO:0007669"/>
    <property type="project" value="InterPro"/>
</dbReference>
<dbReference type="EMBL" id="CVRI01000017">
    <property type="protein sequence ID" value="CRK90169.1"/>
    <property type="molecule type" value="Genomic_DNA"/>
</dbReference>
<dbReference type="OrthoDB" id="5834362at2759"/>
<dbReference type="AlphaFoldDB" id="A0A1J1HVJ1"/>
<dbReference type="GO" id="GO:0070176">
    <property type="term" value="C:DRM complex"/>
    <property type="evidence" value="ECO:0007669"/>
    <property type="project" value="InterPro"/>
</dbReference>
<dbReference type="Pfam" id="PF10044">
    <property type="entry name" value="LIN52"/>
    <property type="match status" value="1"/>
</dbReference>
<name>A0A1J1HVJ1_9DIPT</name>
<proteinExistence type="inferred from homology"/>
<dbReference type="InterPro" id="IPR018737">
    <property type="entry name" value="DREAM_LIN52"/>
</dbReference>
<evidence type="ECO:0000313" key="3">
    <source>
        <dbReference type="Proteomes" id="UP000183832"/>
    </source>
</evidence>
<evidence type="ECO:0000313" key="2">
    <source>
        <dbReference type="EMBL" id="CRK90169.1"/>
    </source>
</evidence>